<proteinExistence type="predicted"/>
<dbReference type="GO" id="GO:0046872">
    <property type="term" value="F:metal ion binding"/>
    <property type="evidence" value="ECO:0007669"/>
    <property type="project" value="UniProtKB-KW"/>
</dbReference>
<organism evidence="7 8">
    <name type="scientific">Seminavis robusta</name>
    <dbReference type="NCBI Taxonomy" id="568900"/>
    <lineage>
        <taxon>Eukaryota</taxon>
        <taxon>Sar</taxon>
        <taxon>Stramenopiles</taxon>
        <taxon>Ochrophyta</taxon>
        <taxon>Bacillariophyta</taxon>
        <taxon>Bacillariophyceae</taxon>
        <taxon>Bacillariophycidae</taxon>
        <taxon>Naviculales</taxon>
        <taxon>Naviculaceae</taxon>
        <taxon>Seminavis</taxon>
    </lineage>
</organism>
<dbReference type="InterPro" id="IPR051198">
    <property type="entry name" value="BchE-like"/>
</dbReference>
<gene>
    <name evidence="7" type="ORF">SEMRO_1902_G304430.1</name>
</gene>
<sequence>MTARALLVVPPLFKYNAGPLLGPALLQAAARSHGHSCSILDLNALWIQKNGTSNIIKMRPKPMFQGDHNKPEDNKLSEIQRQWDTQLLATLTLKHDPHQPRGLLLRRPQYGFLDHEEIHQAAVNLADSSFGVWARDQLLQRGCRQMDLVGLSLLHAGQVIPAAAISMLARKLWPEATIAWGGPHISGLGHAIGQDLPQRRVLADVFVQGHAEETFVGLLDHVSSSTISKKCHVEPVIQARRGKFQLLPLVFENLECYSRPITLPAQSSLGCAYGKCAFCTYPSMEGTPIQLGLEATLGPVVQQALQLDGCTGISLKDSLVTTKRLLDIAGFIRGQVQWSACTKLGQRLAYTDTLMKLREGGLVTLEIGLESLLLETQRRIGKVQKQALFEEFVANVSEVDDLSIVVNYMTGFPWEDAVEAQQKLQEVQAILDFHLGRTGELPRAKVEHNAFELERLAPMALNPAKYGINEERLRLWPWASVVEQF</sequence>
<dbReference type="InterPro" id="IPR007197">
    <property type="entry name" value="rSAM"/>
</dbReference>
<comment type="cofactor">
    <cofactor evidence="1">
        <name>[4Fe-4S] cluster</name>
        <dbReference type="ChEBI" id="CHEBI:49883"/>
    </cofactor>
</comment>
<evidence type="ECO:0000313" key="7">
    <source>
        <dbReference type="EMBL" id="CAB9526867.1"/>
    </source>
</evidence>
<name>A0A9N8ERP4_9STRA</name>
<accession>A0A9N8ERP4</accession>
<protein>
    <recommendedName>
        <fullName evidence="6">Elp3/MiaA/NifB-like radical SAM core domain-containing protein</fullName>
    </recommendedName>
</protein>
<evidence type="ECO:0000256" key="2">
    <source>
        <dbReference type="ARBA" id="ARBA00022691"/>
    </source>
</evidence>
<feature type="domain" description="Elp3/MiaA/NifB-like radical SAM core" evidence="6">
    <location>
        <begin position="261"/>
        <end position="478"/>
    </location>
</feature>
<dbReference type="InterPro" id="IPR058240">
    <property type="entry name" value="rSAM_sf"/>
</dbReference>
<keyword evidence="2" id="KW-0949">S-adenosyl-L-methionine</keyword>
<evidence type="ECO:0000256" key="3">
    <source>
        <dbReference type="ARBA" id="ARBA00022723"/>
    </source>
</evidence>
<evidence type="ECO:0000259" key="6">
    <source>
        <dbReference type="SMART" id="SM00729"/>
    </source>
</evidence>
<dbReference type="AlphaFoldDB" id="A0A9N8ERP4"/>
<dbReference type="GO" id="GO:0003824">
    <property type="term" value="F:catalytic activity"/>
    <property type="evidence" value="ECO:0007669"/>
    <property type="project" value="InterPro"/>
</dbReference>
<dbReference type="Gene3D" id="3.40.50.280">
    <property type="entry name" value="Cobalamin-binding domain"/>
    <property type="match status" value="1"/>
</dbReference>
<dbReference type="SUPFAM" id="SSF102114">
    <property type="entry name" value="Radical SAM enzymes"/>
    <property type="match status" value="1"/>
</dbReference>
<reference evidence="7" key="1">
    <citation type="submission" date="2020-06" db="EMBL/GenBank/DDBJ databases">
        <authorList>
            <consortium name="Plant Systems Biology data submission"/>
        </authorList>
    </citation>
    <scope>NUCLEOTIDE SEQUENCE</scope>
    <source>
        <strain evidence="7">D6</strain>
    </source>
</reference>
<evidence type="ECO:0000256" key="1">
    <source>
        <dbReference type="ARBA" id="ARBA00001966"/>
    </source>
</evidence>
<dbReference type="InterPro" id="IPR006638">
    <property type="entry name" value="Elp3/MiaA/NifB-like_rSAM"/>
</dbReference>
<dbReference type="Proteomes" id="UP001153069">
    <property type="component" value="Unassembled WGS sequence"/>
</dbReference>
<dbReference type="SMART" id="SM00729">
    <property type="entry name" value="Elp3"/>
    <property type="match status" value="1"/>
</dbReference>
<keyword evidence="5" id="KW-0411">Iron-sulfur</keyword>
<dbReference type="EMBL" id="CAICTM010001900">
    <property type="protein sequence ID" value="CAB9526867.1"/>
    <property type="molecule type" value="Genomic_DNA"/>
</dbReference>
<dbReference type="PANTHER" id="PTHR43409">
    <property type="entry name" value="ANAEROBIC MAGNESIUM-PROTOPORPHYRIN IX MONOMETHYL ESTER CYCLASE-RELATED"/>
    <property type="match status" value="1"/>
</dbReference>
<comment type="caution">
    <text evidence="7">The sequence shown here is derived from an EMBL/GenBank/DDBJ whole genome shotgun (WGS) entry which is preliminary data.</text>
</comment>
<evidence type="ECO:0000313" key="8">
    <source>
        <dbReference type="Proteomes" id="UP001153069"/>
    </source>
</evidence>
<dbReference type="SFLD" id="SFLDS00029">
    <property type="entry name" value="Radical_SAM"/>
    <property type="match status" value="1"/>
</dbReference>
<dbReference type="SFLD" id="SFLDG01082">
    <property type="entry name" value="B12-binding_domain_containing"/>
    <property type="match status" value="1"/>
</dbReference>
<keyword evidence="3" id="KW-0479">Metal-binding</keyword>
<keyword evidence="4" id="KW-0408">Iron</keyword>
<keyword evidence="8" id="KW-1185">Reference proteome</keyword>
<dbReference type="GO" id="GO:0051536">
    <property type="term" value="F:iron-sulfur cluster binding"/>
    <property type="evidence" value="ECO:0007669"/>
    <property type="project" value="UniProtKB-KW"/>
</dbReference>
<evidence type="ECO:0000256" key="5">
    <source>
        <dbReference type="ARBA" id="ARBA00023014"/>
    </source>
</evidence>
<dbReference type="OrthoDB" id="10462135at2759"/>
<evidence type="ECO:0000256" key="4">
    <source>
        <dbReference type="ARBA" id="ARBA00023004"/>
    </source>
</evidence>